<evidence type="ECO:0000313" key="1">
    <source>
        <dbReference type="EMBL" id="CAG2126881.1"/>
    </source>
</evidence>
<dbReference type="EMBL" id="CAJPUY010000001">
    <property type="protein sequence ID" value="CAG2126881.1"/>
    <property type="molecule type" value="Genomic_DNA"/>
</dbReference>
<sequence length="156" mass="17287">MMDRTKANGVLEDVSAEIGYTATSLLVAWFGGANLYIPATADKSHPVARLIGHAAFRHLVAAYGSETLWIPRGHLEAIDRRDRLIAERLALGAGTREIAAEFGITERRVQQLRTHVERKGLIPLILRVRARSQRQTAKAQHLDQASHPVQLALRLS</sequence>
<dbReference type="AlphaFoldDB" id="A0A916IQJ9"/>
<dbReference type="Proteomes" id="UP000672934">
    <property type="component" value="Unassembled WGS sequence"/>
</dbReference>
<gene>
    <name evidence="1" type="ORF">LMG31506_00219</name>
</gene>
<dbReference type="InterPro" id="IPR009057">
    <property type="entry name" value="Homeodomain-like_sf"/>
</dbReference>
<dbReference type="SUPFAM" id="SSF46689">
    <property type="entry name" value="Homeodomain-like"/>
    <property type="match status" value="1"/>
</dbReference>
<proteinExistence type="predicted"/>
<comment type="caution">
    <text evidence="1">The sequence shown here is derived from an EMBL/GenBank/DDBJ whole genome shotgun (WGS) entry which is preliminary data.</text>
</comment>
<name>A0A916IQJ9_9BURK</name>
<evidence type="ECO:0008006" key="3">
    <source>
        <dbReference type="Google" id="ProtNLM"/>
    </source>
</evidence>
<protein>
    <recommendedName>
        <fullName evidence="3">Mor transcription activator domain-containing protein</fullName>
    </recommendedName>
</protein>
<dbReference type="RefSeq" id="WP_211945238.1">
    <property type="nucleotide sequence ID" value="NZ_CAJPUY010000001.1"/>
</dbReference>
<accession>A0A916IQJ9</accession>
<evidence type="ECO:0000313" key="2">
    <source>
        <dbReference type="Proteomes" id="UP000672934"/>
    </source>
</evidence>
<organism evidence="1 2">
    <name type="scientific">Cupriavidus yeoncheonensis</name>
    <dbReference type="NCBI Taxonomy" id="1462994"/>
    <lineage>
        <taxon>Bacteria</taxon>
        <taxon>Pseudomonadati</taxon>
        <taxon>Pseudomonadota</taxon>
        <taxon>Betaproteobacteria</taxon>
        <taxon>Burkholderiales</taxon>
        <taxon>Burkholderiaceae</taxon>
        <taxon>Cupriavidus</taxon>
    </lineage>
</organism>
<reference evidence="1" key="1">
    <citation type="submission" date="2021-03" db="EMBL/GenBank/DDBJ databases">
        <authorList>
            <person name="Peeters C."/>
        </authorList>
    </citation>
    <scope>NUCLEOTIDE SEQUENCE</scope>
    <source>
        <strain evidence="1">LMG 31506</strain>
    </source>
</reference>
<keyword evidence="2" id="KW-1185">Reference proteome</keyword>